<evidence type="ECO:0000313" key="4">
    <source>
        <dbReference type="Proteomes" id="UP001589890"/>
    </source>
</evidence>
<feature type="compositionally biased region" description="Pro residues" evidence="1">
    <location>
        <begin position="29"/>
        <end position="45"/>
    </location>
</feature>
<reference evidence="3 4" key="1">
    <citation type="submission" date="2024-09" db="EMBL/GenBank/DDBJ databases">
        <authorList>
            <person name="Sun Q."/>
            <person name="Mori K."/>
        </authorList>
    </citation>
    <scope>NUCLEOTIDE SEQUENCE [LARGE SCALE GENOMIC DNA]</scope>
    <source>
        <strain evidence="3 4">CGMCC 1.15906</strain>
    </source>
</reference>
<feature type="signal peptide" evidence="2">
    <location>
        <begin position="1"/>
        <end position="24"/>
    </location>
</feature>
<evidence type="ECO:0000256" key="2">
    <source>
        <dbReference type="SAM" id="SignalP"/>
    </source>
</evidence>
<organism evidence="3 4">
    <name type="scientific">Kribbella deserti</name>
    <dbReference type="NCBI Taxonomy" id="1926257"/>
    <lineage>
        <taxon>Bacteria</taxon>
        <taxon>Bacillati</taxon>
        <taxon>Actinomycetota</taxon>
        <taxon>Actinomycetes</taxon>
        <taxon>Propionibacteriales</taxon>
        <taxon>Kribbellaceae</taxon>
        <taxon>Kribbella</taxon>
    </lineage>
</organism>
<name>A0ABV6QQ60_9ACTN</name>
<comment type="caution">
    <text evidence="3">The sequence shown here is derived from an EMBL/GenBank/DDBJ whole genome shotgun (WGS) entry which is preliminary data.</text>
</comment>
<accession>A0ABV6QQ60</accession>
<gene>
    <name evidence="3" type="ORF">ACFFGN_22000</name>
</gene>
<keyword evidence="4" id="KW-1185">Reference proteome</keyword>
<evidence type="ECO:0000313" key="3">
    <source>
        <dbReference type="EMBL" id="MFC0626769.1"/>
    </source>
</evidence>
<proteinExistence type="predicted"/>
<evidence type="ECO:0008006" key="5">
    <source>
        <dbReference type="Google" id="ProtNLM"/>
    </source>
</evidence>
<dbReference type="RefSeq" id="WP_380050755.1">
    <property type="nucleotide sequence ID" value="NZ_JBHLTC010000029.1"/>
</dbReference>
<evidence type="ECO:0000256" key="1">
    <source>
        <dbReference type="SAM" id="MobiDB-lite"/>
    </source>
</evidence>
<sequence>MKDRVRRGLSVVLLLAATGATLTACQVGPAPPGPAEARTGPPPWSAPRDAVSYIDKAGMERLPLDFKGPTPYYVKLIVTVDGAPVELPVDIGIDRVRAEQAAVHTHATDGIVNVEAKTTTERPTLAQFFTLWGVRYDAKCLGDACGGVEVQVNGEPAAWDAKLQRESLIEVAAKR</sequence>
<feature type="chain" id="PRO_5046712384" description="Lipoprotein" evidence="2">
    <location>
        <begin position="25"/>
        <end position="175"/>
    </location>
</feature>
<dbReference type="EMBL" id="JBHLTC010000029">
    <property type="protein sequence ID" value="MFC0626769.1"/>
    <property type="molecule type" value="Genomic_DNA"/>
</dbReference>
<protein>
    <recommendedName>
        <fullName evidence="5">Lipoprotein</fullName>
    </recommendedName>
</protein>
<dbReference type="Proteomes" id="UP001589890">
    <property type="component" value="Unassembled WGS sequence"/>
</dbReference>
<dbReference type="PROSITE" id="PS51257">
    <property type="entry name" value="PROKAR_LIPOPROTEIN"/>
    <property type="match status" value="1"/>
</dbReference>
<feature type="region of interest" description="Disordered" evidence="1">
    <location>
        <begin position="27"/>
        <end position="46"/>
    </location>
</feature>
<keyword evidence="2" id="KW-0732">Signal</keyword>